<dbReference type="CDD" id="cd02440">
    <property type="entry name" value="AdoMet_MTases"/>
    <property type="match status" value="1"/>
</dbReference>
<dbReference type="PANTHER" id="PTHR43167">
    <property type="entry name" value="PUTATIVE (AFU_ORTHOLOGUE AFUA_6G01830)-RELATED"/>
    <property type="match status" value="1"/>
</dbReference>
<proteinExistence type="predicted"/>
<gene>
    <name evidence="4" type="ORF">E0W69_011080</name>
</gene>
<keyword evidence="2 4" id="KW-0808">Transferase</keyword>
<dbReference type="Gene3D" id="3.40.50.150">
    <property type="entry name" value="Vaccinia Virus protein VP39"/>
    <property type="match status" value="1"/>
</dbReference>
<keyword evidence="5" id="KW-1185">Reference proteome</keyword>
<accession>A0A5P2G5S1</accession>
<evidence type="ECO:0000313" key="5">
    <source>
        <dbReference type="Proteomes" id="UP000292424"/>
    </source>
</evidence>
<evidence type="ECO:0000313" key="4">
    <source>
        <dbReference type="EMBL" id="QES89182.1"/>
    </source>
</evidence>
<evidence type="ECO:0000256" key="3">
    <source>
        <dbReference type="ARBA" id="ARBA00022691"/>
    </source>
</evidence>
<keyword evidence="1 4" id="KW-0489">Methyltransferase</keyword>
<evidence type="ECO:0000256" key="2">
    <source>
        <dbReference type="ARBA" id="ARBA00022679"/>
    </source>
</evidence>
<dbReference type="Pfam" id="PF01596">
    <property type="entry name" value="Methyltransf_3"/>
    <property type="match status" value="1"/>
</dbReference>
<dbReference type="GO" id="GO:0008171">
    <property type="term" value="F:O-methyltransferase activity"/>
    <property type="evidence" value="ECO:0007669"/>
    <property type="project" value="InterPro"/>
</dbReference>
<reference evidence="4 5" key="1">
    <citation type="submission" date="2019-09" db="EMBL/GenBank/DDBJ databases">
        <title>Complete genome sequence of Arachidicoccus sp. B3-10 isolated from apple orchard soil.</title>
        <authorList>
            <person name="Kim H.S."/>
            <person name="Han K.-I."/>
            <person name="Suh M.K."/>
            <person name="Lee K.C."/>
            <person name="Eom M.K."/>
            <person name="Kim J.-S."/>
            <person name="Kang S.W."/>
            <person name="Sin Y."/>
            <person name="Lee J.-S."/>
        </authorList>
    </citation>
    <scope>NUCLEOTIDE SEQUENCE [LARGE SCALE GENOMIC DNA]</scope>
    <source>
        <strain evidence="4 5">B3-10</strain>
    </source>
</reference>
<dbReference type="KEGG" id="arac:E0W69_011080"/>
<dbReference type="Proteomes" id="UP000292424">
    <property type="component" value="Chromosome"/>
</dbReference>
<protein>
    <submittedName>
        <fullName evidence="4">Methyltransferase domain-containing protein</fullName>
    </submittedName>
</protein>
<name>A0A5P2G5S1_9BACT</name>
<dbReference type="InterPro" id="IPR002935">
    <property type="entry name" value="SAM_O-MeTrfase"/>
</dbReference>
<organism evidence="4 5">
    <name type="scientific">Rhizosphaericola mali</name>
    <dbReference type="NCBI Taxonomy" id="2545455"/>
    <lineage>
        <taxon>Bacteria</taxon>
        <taxon>Pseudomonadati</taxon>
        <taxon>Bacteroidota</taxon>
        <taxon>Chitinophagia</taxon>
        <taxon>Chitinophagales</taxon>
        <taxon>Chitinophagaceae</taxon>
        <taxon>Rhizosphaericola</taxon>
    </lineage>
</organism>
<sequence>MICMIPQSYLQIKEATDISGFNMASNIDTCFLLRSLVCSKPNAHFLELGTGTGLATSFILDGMDANSSLISVDNDPKYLQIAQQFLSNDKRLELVEMDGGDWLLQNETKNFDFIFADTWHGKYLMLDNALNMLKIGGFYIIDDMLPQPNWPEGHDKKASKLTTILKSKNNFSIVELNWASGIIIATRKF</sequence>
<dbReference type="PANTHER" id="PTHR43167:SF1">
    <property type="entry name" value="PUTATIVE (AFU_ORTHOLOGUE AFUA_6G01830)-RELATED"/>
    <property type="match status" value="1"/>
</dbReference>
<dbReference type="GO" id="GO:0032259">
    <property type="term" value="P:methylation"/>
    <property type="evidence" value="ECO:0007669"/>
    <property type="project" value="UniProtKB-KW"/>
</dbReference>
<dbReference type="InterPro" id="IPR029063">
    <property type="entry name" value="SAM-dependent_MTases_sf"/>
</dbReference>
<dbReference type="AlphaFoldDB" id="A0A5P2G5S1"/>
<dbReference type="SUPFAM" id="SSF53335">
    <property type="entry name" value="S-adenosyl-L-methionine-dependent methyltransferases"/>
    <property type="match status" value="1"/>
</dbReference>
<dbReference type="OrthoDB" id="484536at2"/>
<dbReference type="EMBL" id="CP044016">
    <property type="protein sequence ID" value="QES89182.1"/>
    <property type="molecule type" value="Genomic_DNA"/>
</dbReference>
<evidence type="ECO:0000256" key="1">
    <source>
        <dbReference type="ARBA" id="ARBA00022603"/>
    </source>
</evidence>
<keyword evidence="3" id="KW-0949">S-adenosyl-L-methionine</keyword>